<accession>A0A8S0YAI4</accession>
<feature type="binding site" evidence="5">
    <location>
        <begin position="123"/>
        <end position="128"/>
    </location>
    <ligand>
        <name>S-adenosyl-L-methionine</name>
        <dbReference type="ChEBI" id="CHEBI:59789"/>
    </ligand>
</feature>
<dbReference type="InterPro" id="IPR003742">
    <property type="entry name" value="RlmH-like"/>
</dbReference>
<keyword evidence="7" id="KW-1185">Reference proteome</keyword>
<comment type="function">
    <text evidence="5">Specifically methylates the pseudouridine at position 1915 (m3Psi1915) in 23S rRNA.</text>
</comment>
<dbReference type="RefSeq" id="WP_174626772.1">
    <property type="nucleotide sequence ID" value="NZ_CADCXN010000085.1"/>
</dbReference>
<evidence type="ECO:0000256" key="2">
    <source>
        <dbReference type="ARBA" id="ARBA00022679"/>
    </source>
</evidence>
<dbReference type="AlphaFoldDB" id="A0A8S0YAI4"/>
<evidence type="ECO:0000256" key="5">
    <source>
        <dbReference type="HAMAP-Rule" id="MF_00658"/>
    </source>
</evidence>
<dbReference type="InterPro" id="IPR029028">
    <property type="entry name" value="Alpha/beta_knot_MTases"/>
</dbReference>
<reference evidence="6 7" key="1">
    <citation type="submission" date="2020-02" db="EMBL/GenBank/DDBJ databases">
        <authorList>
            <person name="Hogendoorn C."/>
        </authorList>
    </citation>
    <scope>NUCLEOTIDE SEQUENCE [LARGE SCALE GENOMIC DNA]</scope>
    <source>
        <strain evidence="6">METHB21</strain>
    </source>
</reference>
<name>A0A8S0YAI4_9GAMM</name>
<protein>
    <recommendedName>
        <fullName evidence="5">Ribosomal RNA large subunit methyltransferase H</fullName>
        <ecNumber evidence="5">2.1.1.177</ecNumber>
    </recommendedName>
    <alternativeName>
        <fullName evidence="5">23S rRNA (pseudouridine1915-N3)-methyltransferase</fullName>
    </alternativeName>
    <alternativeName>
        <fullName evidence="5">23S rRNA m3Psi1915 methyltransferase</fullName>
    </alternativeName>
    <alternativeName>
        <fullName evidence="5">rRNA (pseudouridine-N3-)-methyltransferase RlmH</fullName>
    </alternativeName>
</protein>
<comment type="similarity">
    <text evidence="4 5">Belongs to the RNA methyltransferase RlmH family.</text>
</comment>
<evidence type="ECO:0000256" key="3">
    <source>
        <dbReference type="ARBA" id="ARBA00022691"/>
    </source>
</evidence>
<dbReference type="HAMAP" id="MF_00658">
    <property type="entry name" value="23SrRNA_methyltr_H"/>
    <property type="match status" value="1"/>
</dbReference>
<dbReference type="EC" id="2.1.1.177" evidence="5"/>
<comment type="subunit">
    <text evidence="5">Homodimer.</text>
</comment>
<dbReference type="PANTHER" id="PTHR33603">
    <property type="entry name" value="METHYLTRANSFERASE"/>
    <property type="match status" value="1"/>
</dbReference>
<keyword evidence="2 5" id="KW-0808">Transferase</keyword>
<dbReference type="Pfam" id="PF02590">
    <property type="entry name" value="SPOUT_MTase"/>
    <property type="match status" value="1"/>
</dbReference>
<dbReference type="PIRSF" id="PIRSF004505">
    <property type="entry name" value="MT_bac"/>
    <property type="match status" value="1"/>
</dbReference>
<evidence type="ECO:0000256" key="4">
    <source>
        <dbReference type="ARBA" id="ARBA00038303"/>
    </source>
</evidence>
<dbReference type="NCBIfam" id="NF000986">
    <property type="entry name" value="PRK00103.1-4"/>
    <property type="match status" value="1"/>
</dbReference>
<evidence type="ECO:0000313" key="6">
    <source>
        <dbReference type="EMBL" id="CAA9891967.1"/>
    </source>
</evidence>
<organism evidence="6 7">
    <name type="scientific">Candidatus Methylobacter favarea</name>
    <dbReference type="NCBI Taxonomy" id="2707345"/>
    <lineage>
        <taxon>Bacteria</taxon>
        <taxon>Pseudomonadati</taxon>
        <taxon>Pseudomonadota</taxon>
        <taxon>Gammaproteobacteria</taxon>
        <taxon>Methylococcales</taxon>
        <taxon>Methylococcaceae</taxon>
        <taxon>Methylobacter</taxon>
    </lineage>
</organism>
<dbReference type="NCBIfam" id="TIGR00246">
    <property type="entry name" value="tRNA_RlmH_YbeA"/>
    <property type="match status" value="1"/>
</dbReference>
<comment type="subcellular location">
    <subcellularLocation>
        <location evidence="5">Cytoplasm</location>
    </subcellularLocation>
</comment>
<dbReference type="Gene3D" id="3.40.1280.10">
    <property type="match status" value="1"/>
</dbReference>
<dbReference type="CDD" id="cd18081">
    <property type="entry name" value="RlmH-like"/>
    <property type="match status" value="1"/>
</dbReference>
<dbReference type="GO" id="GO:0005737">
    <property type="term" value="C:cytoplasm"/>
    <property type="evidence" value="ECO:0007669"/>
    <property type="project" value="UniProtKB-SubCell"/>
</dbReference>
<comment type="caution">
    <text evidence="6">The sequence shown here is derived from an EMBL/GenBank/DDBJ whole genome shotgun (WGS) entry which is preliminary data.</text>
</comment>
<comment type="catalytic activity">
    <reaction evidence="5">
        <text>pseudouridine(1915) in 23S rRNA + S-adenosyl-L-methionine = N(3)-methylpseudouridine(1915) in 23S rRNA + S-adenosyl-L-homocysteine + H(+)</text>
        <dbReference type="Rhea" id="RHEA:42752"/>
        <dbReference type="Rhea" id="RHEA-COMP:10221"/>
        <dbReference type="Rhea" id="RHEA-COMP:10222"/>
        <dbReference type="ChEBI" id="CHEBI:15378"/>
        <dbReference type="ChEBI" id="CHEBI:57856"/>
        <dbReference type="ChEBI" id="CHEBI:59789"/>
        <dbReference type="ChEBI" id="CHEBI:65314"/>
        <dbReference type="ChEBI" id="CHEBI:74486"/>
        <dbReference type="EC" id="2.1.1.177"/>
    </reaction>
</comment>
<feature type="binding site" evidence="5">
    <location>
        <position position="104"/>
    </location>
    <ligand>
        <name>S-adenosyl-L-methionine</name>
        <dbReference type="ChEBI" id="CHEBI:59789"/>
    </ligand>
</feature>
<dbReference type="Proteomes" id="UP000494216">
    <property type="component" value="Unassembled WGS sequence"/>
</dbReference>
<dbReference type="EMBL" id="CADCXN010000085">
    <property type="protein sequence ID" value="CAA9891967.1"/>
    <property type="molecule type" value="Genomic_DNA"/>
</dbReference>
<evidence type="ECO:0000256" key="1">
    <source>
        <dbReference type="ARBA" id="ARBA00022603"/>
    </source>
</evidence>
<dbReference type="InterPro" id="IPR029026">
    <property type="entry name" value="tRNA_m1G_MTases_N"/>
</dbReference>
<dbReference type="GO" id="GO:0070038">
    <property type="term" value="F:rRNA (pseudouridine-N3-)-methyltransferase activity"/>
    <property type="evidence" value="ECO:0007669"/>
    <property type="project" value="UniProtKB-UniRule"/>
</dbReference>
<evidence type="ECO:0000313" key="7">
    <source>
        <dbReference type="Proteomes" id="UP000494216"/>
    </source>
</evidence>
<dbReference type="PANTHER" id="PTHR33603:SF1">
    <property type="entry name" value="RIBOSOMAL RNA LARGE SUBUNIT METHYLTRANSFERASE H"/>
    <property type="match status" value="1"/>
</dbReference>
<feature type="binding site" evidence="5">
    <location>
        <position position="73"/>
    </location>
    <ligand>
        <name>S-adenosyl-L-methionine</name>
        <dbReference type="ChEBI" id="CHEBI:59789"/>
    </ligand>
</feature>
<keyword evidence="1 5" id="KW-0489">Methyltransferase</keyword>
<dbReference type="SUPFAM" id="SSF75217">
    <property type="entry name" value="alpha/beta knot"/>
    <property type="match status" value="1"/>
</dbReference>
<proteinExistence type="inferred from homology"/>
<keyword evidence="3 5" id="KW-0949">S-adenosyl-L-methionine</keyword>
<gene>
    <name evidence="6" type="primary">ybeA</name>
    <name evidence="5" type="synonym">rlmH</name>
    <name evidence="6" type="ORF">METHB2_540013</name>
</gene>
<sequence>MQINLISVGSRMPGWVQQGYEKYARRLPRECELVLKEIAPGKRGKSSDIARIVKDEGERMMAAIPQGGHVVILDIPGQSWTTPELAQAMKRWLESGQHIAVLAGGPEGLPDFVKQRAHESWSLSNLTFPHPLVRILVAEQLYRAWSILHNHPYHRE</sequence>
<keyword evidence="5" id="KW-0698">rRNA processing</keyword>
<keyword evidence="5" id="KW-0963">Cytoplasm</keyword>